<evidence type="ECO:0000313" key="2">
    <source>
        <dbReference type="Proteomes" id="UP000789920"/>
    </source>
</evidence>
<reference evidence="1" key="1">
    <citation type="submission" date="2021-06" db="EMBL/GenBank/DDBJ databases">
        <authorList>
            <person name="Kallberg Y."/>
            <person name="Tangrot J."/>
            <person name="Rosling A."/>
        </authorList>
    </citation>
    <scope>NUCLEOTIDE SEQUENCE</scope>
    <source>
        <strain evidence="1">MA461A</strain>
    </source>
</reference>
<dbReference type="EMBL" id="CAJVQC010136874">
    <property type="protein sequence ID" value="CAG8843092.1"/>
    <property type="molecule type" value="Genomic_DNA"/>
</dbReference>
<evidence type="ECO:0000313" key="1">
    <source>
        <dbReference type="EMBL" id="CAG8843092.1"/>
    </source>
</evidence>
<comment type="caution">
    <text evidence="1">The sequence shown here is derived from an EMBL/GenBank/DDBJ whole genome shotgun (WGS) entry which is preliminary data.</text>
</comment>
<feature type="non-terminal residue" evidence="1">
    <location>
        <position position="76"/>
    </location>
</feature>
<gene>
    <name evidence="1" type="ORF">RPERSI_LOCUS32607</name>
</gene>
<protein>
    <submittedName>
        <fullName evidence="1">36096_t:CDS:1</fullName>
    </submittedName>
</protein>
<dbReference type="Proteomes" id="UP000789920">
    <property type="component" value="Unassembled WGS sequence"/>
</dbReference>
<accession>A0ACA9SMY5</accession>
<proteinExistence type="predicted"/>
<sequence length="76" mass="8931">MEFSENLKQFFETYDEPILFLESDHGEINEDLYSDKESESISNENTESKNSNKSFTIAVKDFVDQLLKCCKYEKNC</sequence>
<name>A0ACA9SMY5_9GLOM</name>
<keyword evidence="2" id="KW-1185">Reference proteome</keyword>
<organism evidence="1 2">
    <name type="scientific">Racocetra persica</name>
    <dbReference type="NCBI Taxonomy" id="160502"/>
    <lineage>
        <taxon>Eukaryota</taxon>
        <taxon>Fungi</taxon>
        <taxon>Fungi incertae sedis</taxon>
        <taxon>Mucoromycota</taxon>
        <taxon>Glomeromycotina</taxon>
        <taxon>Glomeromycetes</taxon>
        <taxon>Diversisporales</taxon>
        <taxon>Gigasporaceae</taxon>
        <taxon>Racocetra</taxon>
    </lineage>
</organism>